<protein>
    <submittedName>
        <fullName evidence="4">Restriction system protein</fullName>
    </submittedName>
</protein>
<evidence type="ECO:0000256" key="2">
    <source>
        <dbReference type="SAM" id="Phobius"/>
    </source>
</evidence>
<dbReference type="Gene3D" id="3.40.1350.10">
    <property type="match status" value="1"/>
</dbReference>
<keyword evidence="2" id="KW-0812">Transmembrane</keyword>
<feature type="compositionally biased region" description="Polar residues" evidence="1">
    <location>
        <begin position="83"/>
        <end position="93"/>
    </location>
</feature>
<proteinExistence type="predicted"/>
<name>A0ABU1NLX5_9BURK</name>
<feature type="transmembrane region" description="Helical" evidence="2">
    <location>
        <begin position="20"/>
        <end position="36"/>
    </location>
</feature>
<dbReference type="PANTHER" id="PTHR30015:SF7">
    <property type="entry name" value="TYPE IV METHYL-DIRECTED RESTRICTION ENZYME ECOKMRR"/>
    <property type="match status" value="1"/>
</dbReference>
<reference evidence="4 5" key="1">
    <citation type="submission" date="2023-07" db="EMBL/GenBank/DDBJ databases">
        <title>Sorghum-associated microbial communities from plants grown in Nebraska, USA.</title>
        <authorList>
            <person name="Schachtman D."/>
        </authorList>
    </citation>
    <scope>NUCLEOTIDE SEQUENCE [LARGE SCALE GENOMIC DNA]</scope>
    <source>
        <strain evidence="4 5">DS1781</strain>
    </source>
</reference>
<feature type="compositionally biased region" description="Basic and acidic residues" evidence="1">
    <location>
        <begin position="112"/>
        <end position="121"/>
    </location>
</feature>
<keyword evidence="2" id="KW-1133">Transmembrane helix</keyword>
<dbReference type="InterPro" id="IPR052906">
    <property type="entry name" value="Type_IV_Methyl-Rstrct_Enzyme"/>
</dbReference>
<feature type="domain" description="Restriction endonuclease type IV Mrr" evidence="3">
    <location>
        <begin position="137"/>
        <end position="250"/>
    </location>
</feature>
<accession>A0ABU1NLX5</accession>
<dbReference type="EMBL" id="JAVDRF010000017">
    <property type="protein sequence ID" value="MDR6539470.1"/>
    <property type="molecule type" value="Genomic_DNA"/>
</dbReference>
<evidence type="ECO:0000313" key="5">
    <source>
        <dbReference type="Proteomes" id="UP001184230"/>
    </source>
</evidence>
<dbReference type="SUPFAM" id="SSF52980">
    <property type="entry name" value="Restriction endonuclease-like"/>
    <property type="match status" value="1"/>
</dbReference>
<organism evidence="4 5">
    <name type="scientific">Variovorax soli</name>
    <dbReference type="NCBI Taxonomy" id="376815"/>
    <lineage>
        <taxon>Bacteria</taxon>
        <taxon>Pseudomonadati</taxon>
        <taxon>Pseudomonadota</taxon>
        <taxon>Betaproteobacteria</taxon>
        <taxon>Burkholderiales</taxon>
        <taxon>Comamonadaceae</taxon>
        <taxon>Variovorax</taxon>
    </lineage>
</organism>
<evidence type="ECO:0000313" key="4">
    <source>
        <dbReference type="EMBL" id="MDR6539470.1"/>
    </source>
</evidence>
<feature type="transmembrane region" description="Helical" evidence="2">
    <location>
        <begin position="48"/>
        <end position="66"/>
    </location>
</feature>
<dbReference type="InterPro" id="IPR011335">
    <property type="entry name" value="Restrct_endonuc-II-like"/>
</dbReference>
<dbReference type="InterPro" id="IPR007560">
    <property type="entry name" value="Restrct_endonuc_IV_Mrr"/>
</dbReference>
<feature type="region of interest" description="Disordered" evidence="1">
    <location>
        <begin position="70"/>
        <end position="124"/>
    </location>
</feature>
<dbReference type="Pfam" id="PF04471">
    <property type="entry name" value="Mrr_cat"/>
    <property type="match status" value="1"/>
</dbReference>
<gene>
    <name evidence="4" type="ORF">J2739_005266</name>
</gene>
<dbReference type="InterPro" id="IPR011856">
    <property type="entry name" value="tRNA_endonuc-like_dom_sf"/>
</dbReference>
<keyword evidence="2" id="KW-0472">Membrane</keyword>
<keyword evidence="5" id="KW-1185">Reference proteome</keyword>
<sequence length="315" mass="34455">MARRNGRGSRATSRRNDGAIKMMALGAAFVVMPMFLSSSPMFKALSGLWPIGLLLIAAGGLVMWLNSQGKSDRNSRVGRAATANPSRTEPFLNSSVSDSSSRAGSSPKIAKRSPEGVRIAEDVGPQRPTSWSAAVFDAIEWRRFEALVETLFQQVGFHTRSQTHGADGGVDIWLSSPAQPEVPLSLIQCKHWYGKKVGVDKIREFRGAMASFKVPRGQYATTSTFTPDAVSFARENGIHLLDGEQLLALIDKRLPDQQQALLEVALEGEYWRPTCVNCGVKMVNRSPKGGGKDFWGCVNFPRCKTTMPIRGALER</sequence>
<evidence type="ECO:0000259" key="3">
    <source>
        <dbReference type="Pfam" id="PF04471"/>
    </source>
</evidence>
<evidence type="ECO:0000256" key="1">
    <source>
        <dbReference type="SAM" id="MobiDB-lite"/>
    </source>
</evidence>
<dbReference type="Gene3D" id="3.30.65.10">
    <property type="entry name" value="Bacterial Topoisomerase I, domain 1"/>
    <property type="match status" value="1"/>
</dbReference>
<dbReference type="Proteomes" id="UP001184230">
    <property type="component" value="Unassembled WGS sequence"/>
</dbReference>
<dbReference type="PANTHER" id="PTHR30015">
    <property type="entry name" value="MRR RESTRICTION SYSTEM PROTEIN"/>
    <property type="match status" value="1"/>
</dbReference>
<feature type="compositionally biased region" description="Low complexity" evidence="1">
    <location>
        <begin position="94"/>
        <end position="106"/>
    </location>
</feature>
<comment type="caution">
    <text evidence="4">The sequence shown here is derived from an EMBL/GenBank/DDBJ whole genome shotgun (WGS) entry which is preliminary data.</text>
</comment>